<dbReference type="FunFam" id="3.40.850.10:FF:000045">
    <property type="entry name" value="Kinesin-like protein KIN-14I isoform A"/>
    <property type="match status" value="1"/>
</dbReference>
<evidence type="ECO:0000256" key="10">
    <source>
        <dbReference type="PROSITE-ProRule" id="PRU00282"/>
    </source>
</evidence>
<feature type="region of interest" description="Disordered" evidence="13">
    <location>
        <begin position="1156"/>
        <end position="1176"/>
    </location>
</feature>
<dbReference type="PROSITE" id="PS50021">
    <property type="entry name" value="CH"/>
    <property type="match status" value="1"/>
</dbReference>
<keyword evidence="3 10" id="KW-0812">Transmembrane</keyword>
<feature type="domain" description="Kinesin motor" evidence="16">
    <location>
        <begin position="724"/>
        <end position="1044"/>
    </location>
</feature>
<organism evidence="17 18">
    <name type="scientific">Stephania cephalantha</name>
    <dbReference type="NCBI Taxonomy" id="152367"/>
    <lineage>
        <taxon>Eukaryota</taxon>
        <taxon>Viridiplantae</taxon>
        <taxon>Streptophyta</taxon>
        <taxon>Embryophyta</taxon>
        <taxon>Tracheophyta</taxon>
        <taxon>Spermatophyta</taxon>
        <taxon>Magnoliopsida</taxon>
        <taxon>Ranunculales</taxon>
        <taxon>Menispermaceae</taxon>
        <taxon>Menispermoideae</taxon>
        <taxon>Cissampelideae</taxon>
        <taxon>Stephania</taxon>
    </lineage>
</organism>
<dbReference type="Proteomes" id="UP001419268">
    <property type="component" value="Unassembled WGS sequence"/>
</dbReference>
<keyword evidence="9 11" id="KW-0505">Motor protein</keyword>
<dbReference type="Gene3D" id="3.40.850.10">
    <property type="entry name" value="Kinesin motor domain"/>
    <property type="match status" value="1"/>
</dbReference>
<accession>A0AAP0JTM9</accession>
<keyword evidence="14" id="KW-1133">Transmembrane helix</keyword>
<feature type="transmembrane region" description="Helical" evidence="14">
    <location>
        <begin position="320"/>
        <end position="345"/>
    </location>
</feature>
<comment type="subcellular location">
    <subcellularLocation>
        <location evidence="1">Membrane</location>
        <topology evidence="1">Multi-pass membrane protein</topology>
    </subcellularLocation>
</comment>
<dbReference type="InterPro" id="IPR027417">
    <property type="entry name" value="P-loop_NTPase"/>
</dbReference>
<dbReference type="GO" id="GO:0003777">
    <property type="term" value="F:microtubule motor activity"/>
    <property type="evidence" value="ECO:0007669"/>
    <property type="project" value="InterPro"/>
</dbReference>
<dbReference type="Pfam" id="PF00225">
    <property type="entry name" value="Kinesin"/>
    <property type="match status" value="1"/>
</dbReference>
<gene>
    <name evidence="17" type="ORF">Scep_008944</name>
</gene>
<feature type="domain" description="Calponin-homology (CH)" evidence="15">
    <location>
        <begin position="370"/>
        <end position="488"/>
    </location>
</feature>
<dbReference type="FunFam" id="1.10.418.10:FF:000062">
    <property type="entry name" value="Kinesin-like protein KIN-14I isoform A"/>
    <property type="match status" value="1"/>
</dbReference>
<dbReference type="PANTHER" id="PTHR47972">
    <property type="entry name" value="KINESIN-LIKE PROTEIN KLP-3"/>
    <property type="match status" value="1"/>
</dbReference>
<dbReference type="Pfam" id="PF00307">
    <property type="entry name" value="CH"/>
    <property type="match status" value="1"/>
</dbReference>
<comment type="similarity">
    <text evidence="2">Belongs to the TRAFAC class myosin-kinesin ATPase superfamily. Kinesin family. KIN-14 subfamily.</text>
</comment>
<dbReference type="InterPro" id="IPR023395">
    <property type="entry name" value="MCP_dom_sf"/>
</dbReference>
<dbReference type="SUPFAM" id="SSF103506">
    <property type="entry name" value="Mitochondrial carrier"/>
    <property type="match status" value="1"/>
</dbReference>
<evidence type="ECO:0000313" key="18">
    <source>
        <dbReference type="Proteomes" id="UP001419268"/>
    </source>
</evidence>
<evidence type="ECO:0000256" key="5">
    <source>
        <dbReference type="ARBA" id="ARBA00022741"/>
    </source>
</evidence>
<evidence type="ECO:0000256" key="13">
    <source>
        <dbReference type="SAM" id="MobiDB-lite"/>
    </source>
</evidence>
<dbReference type="CDD" id="cd21203">
    <property type="entry name" value="CH_AtKIN14-like"/>
    <property type="match status" value="1"/>
</dbReference>
<feature type="binding site" evidence="11">
    <location>
        <begin position="807"/>
        <end position="814"/>
    </location>
    <ligand>
        <name>ATP</name>
        <dbReference type="ChEBI" id="CHEBI:30616"/>
    </ligand>
</feature>
<evidence type="ECO:0000256" key="3">
    <source>
        <dbReference type="ARBA" id="ARBA00022692"/>
    </source>
</evidence>
<dbReference type="InterPro" id="IPR001752">
    <property type="entry name" value="Kinesin_motor_dom"/>
</dbReference>
<evidence type="ECO:0000256" key="11">
    <source>
        <dbReference type="PROSITE-ProRule" id="PRU00283"/>
    </source>
</evidence>
<dbReference type="GO" id="GO:0016887">
    <property type="term" value="F:ATP hydrolysis activity"/>
    <property type="evidence" value="ECO:0007669"/>
    <property type="project" value="UniProtKB-ARBA"/>
</dbReference>
<feature type="repeat" description="Solcar" evidence="10">
    <location>
        <begin position="214"/>
        <end position="302"/>
    </location>
</feature>
<dbReference type="InterPro" id="IPR001715">
    <property type="entry name" value="CH_dom"/>
</dbReference>
<evidence type="ECO:0000256" key="4">
    <source>
        <dbReference type="ARBA" id="ARBA00022701"/>
    </source>
</evidence>
<evidence type="ECO:0000259" key="15">
    <source>
        <dbReference type="PROSITE" id="PS50021"/>
    </source>
</evidence>
<dbReference type="PROSITE" id="PS50920">
    <property type="entry name" value="SOLCAR"/>
    <property type="match status" value="3"/>
</dbReference>
<protein>
    <submittedName>
        <fullName evidence="17">Uncharacterized protein</fullName>
    </submittedName>
</protein>
<evidence type="ECO:0000256" key="1">
    <source>
        <dbReference type="ARBA" id="ARBA00004141"/>
    </source>
</evidence>
<dbReference type="GO" id="GO:0007018">
    <property type="term" value="P:microtubule-based movement"/>
    <property type="evidence" value="ECO:0007669"/>
    <property type="project" value="InterPro"/>
</dbReference>
<feature type="repeat" description="Solcar" evidence="10">
    <location>
        <begin position="114"/>
        <end position="202"/>
    </location>
</feature>
<feature type="coiled-coil region" evidence="12">
    <location>
        <begin position="1051"/>
        <end position="1078"/>
    </location>
</feature>
<evidence type="ECO:0000256" key="6">
    <source>
        <dbReference type="ARBA" id="ARBA00022840"/>
    </source>
</evidence>
<keyword evidence="18" id="KW-1185">Reference proteome</keyword>
<evidence type="ECO:0000256" key="9">
    <source>
        <dbReference type="ARBA" id="ARBA00023175"/>
    </source>
</evidence>
<feature type="compositionally biased region" description="Polar residues" evidence="13">
    <location>
        <begin position="1307"/>
        <end position="1319"/>
    </location>
</feature>
<keyword evidence="5 11" id="KW-0547">Nucleotide-binding</keyword>
<dbReference type="SMART" id="SM00129">
    <property type="entry name" value="KISc"/>
    <property type="match status" value="1"/>
</dbReference>
<dbReference type="FunFam" id="1.50.40.10:FF:000075">
    <property type="entry name" value="Nicotinamide adenine dinucleotide transporter 2, mitochondrial"/>
    <property type="match status" value="1"/>
</dbReference>
<keyword evidence="6 11" id="KW-0067">ATP-binding</keyword>
<reference evidence="17 18" key="1">
    <citation type="submission" date="2024-01" db="EMBL/GenBank/DDBJ databases">
        <title>Genome assemblies of Stephania.</title>
        <authorList>
            <person name="Yang L."/>
        </authorList>
    </citation>
    <scope>NUCLEOTIDE SEQUENCE [LARGE SCALE GENOMIC DNA]</scope>
    <source>
        <strain evidence="17">JXDWG</strain>
        <tissue evidence="17">Leaf</tissue>
    </source>
</reference>
<feature type="transmembrane region" description="Helical" evidence="14">
    <location>
        <begin position="75"/>
        <end position="96"/>
    </location>
</feature>
<sequence length="1353" mass="148133">MSGDSHGIGSTKGHLCNAGAGAAAGMIAATFVCPLDVIKTRFQVHGLPKFGDGSVKGSLIIGSLKQIFRNEGMRGMYRGLSPTVLALLPNWAVYFTMYEQLKSLLSSDDESHHLSVGANIIAAAGAGAATTAATNPLWVVKTRFQTQGTRAGVVPYRSTLSALRRIAREEGIRGLYSGLVPALAGVSHVAIQFPTYEKIKIYLAERDNTTPDTLSARDVAVASSVSKIAASTLTYPHEVVRSRLQEQGHHSVKQYSGVIDCTKKVFQTEGIAGFYRGCATNLLRTTPAAFRSEGFGTVERNLSSNGANLRVFELDLNHSVVVLGVLVVVVVMAEGMVSFSMASVLEDVLQQHGTRVSDVDLASRKAEEAALRRYEAAGWLRKMVGVVGAKDLPAEPSEEEFRLGLRSGIILCNVLNKIQPGAVPKSGDSIIVPDGAALSAYQYFENVRNFHVAMQGMGLPTFEASDLEQGGKSARIVNCVLALKSYCERKQAGANGSSKFGGNLKPSNSGKYFVRKNGEPFMNSLSRSQSLNADQNLNGDLVHDQPEMDTSLSTLVRAALSDKKPEEVPTLVESMLSKVMEEFERRLANHNEMMKTTIKDMADSGVSLTKTSPGEVKVKVEEKNVTQVKKVEQTHGNSSHDEELKSRLLRQRTLFDQQTRDVQELKHCLRTTRAGMQFMQMKYHEEFCNLGKHLHGLVHAASSYHKVLEENRKLYNQVQDLKGSIRVYCRVRPFLPGAMHRSSAVDHIEEGSISIVTSSKYGKEGRRSFNFNQVFGPSATQEEVFADTRPLIRSVLDGYNVCIFAYGQTGSGKTFTMSGPKELTEQSRGVNYRALSDLFFLSEQRKDTFYYEVSVQMIEIYNEQVRDLLVTDEIRNSSQKGLNVPDASLVQVSSTSDVIELMNIGQRNRAVGATALNDRSSRSHSCLTVHVQGKDLTSGNVLRGCMHLVDLAGSERVDKSEVTGDRLKEAQHINKSLSALGDVIASLAQKNSHVPYRNSKLTQLLQDSLGGQAKTLMFVHISPESDAIGETISTLKFAERVATVELGAARVNKESGDVKELKEQIASLKAALAKKECGLEDVQRSISKSPERGQTKISGSSLLHTNRQVIGDMSSGQGNRRQPMEEVGNIEAWSNSASRTKMPSFDLQDLLINSPPWPPVNSPGSNFPKDDEKDMGSGEWVDKVMVNKQDSLSGDNPLSLWEGENRQLPEFFYQGYSLDSKVYPEQSFNKFVRSKKESHDFDIQRSRFDMATTDDSDELEVATSDSSEPDLLWQFNLPKVTSIPNSIGSKIKKPQSKLAKSPELSGSAVTKRSSSTLGPSPSRKLPNGIAASSLRQGRQPASVDGKRKMANGK</sequence>
<dbReference type="InterPro" id="IPR027640">
    <property type="entry name" value="Kinesin-like_fam"/>
</dbReference>
<dbReference type="EMBL" id="JBBNAG010000004">
    <property type="protein sequence ID" value="KAK9139263.1"/>
    <property type="molecule type" value="Genomic_DNA"/>
</dbReference>
<comment type="caution">
    <text evidence="17">The sequence shown here is derived from an EMBL/GenBank/DDBJ whole genome shotgun (WGS) entry which is preliminary data.</text>
</comment>
<keyword evidence="7 12" id="KW-0175">Coiled coil</keyword>
<feature type="repeat" description="Solcar" evidence="10">
    <location>
        <begin position="12"/>
        <end position="104"/>
    </location>
</feature>
<dbReference type="InterPro" id="IPR018108">
    <property type="entry name" value="MCP_transmembrane"/>
</dbReference>
<dbReference type="GO" id="GO:0005524">
    <property type="term" value="F:ATP binding"/>
    <property type="evidence" value="ECO:0007669"/>
    <property type="project" value="UniProtKB-UniRule"/>
</dbReference>
<evidence type="ECO:0000256" key="8">
    <source>
        <dbReference type="ARBA" id="ARBA00023136"/>
    </source>
</evidence>
<proteinExistence type="inferred from homology"/>
<evidence type="ECO:0000256" key="12">
    <source>
        <dbReference type="SAM" id="Coils"/>
    </source>
</evidence>
<evidence type="ECO:0000256" key="7">
    <source>
        <dbReference type="ARBA" id="ARBA00023054"/>
    </source>
</evidence>
<dbReference type="SUPFAM" id="SSF47576">
    <property type="entry name" value="Calponin-homology domain, CH-domain"/>
    <property type="match status" value="1"/>
</dbReference>
<dbReference type="InterPro" id="IPR036961">
    <property type="entry name" value="Kinesin_motor_dom_sf"/>
</dbReference>
<dbReference type="InterPro" id="IPR036872">
    <property type="entry name" value="CH_dom_sf"/>
</dbReference>
<dbReference type="Pfam" id="PF00153">
    <property type="entry name" value="Mito_carr"/>
    <property type="match status" value="3"/>
</dbReference>
<dbReference type="GO" id="GO:0008017">
    <property type="term" value="F:microtubule binding"/>
    <property type="evidence" value="ECO:0007669"/>
    <property type="project" value="InterPro"/>
</dbReference>
<dbReference type="SMART" id="SM00033">
    <property type="entry name" value="CH"/>
    <property type="match status" value="1"/>
</dbReference>
<dbReference type="SUPFAM" id="SSF52540">
    <property type="entry name" value="P-loop containing nucleoside triphosphate hydrolases"/>
    <property type="match status" value="1"/>
</dbReference>
<name>A0AAP0JTM9_9MAGN</name>
<dbReference type="CDD" id="cd01366">
    <property type="entry name" value="KISc_C_terminal"/>
    <property type="match status" value="1"/>
</dbReference>
<feature type="region of interest" description="Disordered" evidence="13">
    <location>
        <begin position="1284"/>
        <end position="1353"/>
    </location>
</feature>
<evidence type="ECO:0000259" key="16">
    <source>
        <dbReference type="PROSITE" id="PS50067"/>
    </source>
</evidence>
<dbReference type="Gene3D" id="1.10.418.10">
    <property type="entry name" value="Calponin-like domain"/>
    <property type="match status" value="1"/>
</dbReference>
<dbReference type="GO" id="GO:0005874">
    <property type="term" value="C:microtubule"/>
    <property type="evidence" value="ECO:0007669"/>
    <property type="project" value="UniProtKB-KW"/>
</dbReference>
<dbReference type="Gene3D" id="1.50.40.10">
    <property type="entry name" value="Mitochondrial carrier domain"/>
    <property type="match status" value="1"/>
</dbReference>
<keyword evidence="8 10" id="KW-0472">Membrane</keyword>
<dbReference type="PRINTS" id="PR00380">
    <property type="entry name" value="KINESINHEAVY"/>
</dbReference>
<dbReference type="PANTHER" id="PTHR47972:SF39">
    <property type="entry name" value="KINESIN-LIKE PROTEIN KIN-14I"/>
    <property type="match status" value="1"/>
</dbReference>
<evidence type="ECO:0000256" key="14">
    <source>
        <dbReference type="SAM" id="Phobius"/>
    </source>
</evidence>
<evidence type="ECO:0000256" key="2">
    <source>
        <dbReference type="ARBA" id="ARBA00010899"/>
    </source>
</evidence>
<dbReference type="PROSITE" id="PS50067">
    <property type="entry name" value="KINESIN_MOTOR_2"/>
    <property type="match status" value="1"/>
</dbReference>
<feature type="transmembrane region" description="Helical" evidence="14">
    <location>
        <begin position="116"/>
        <end position="140"/>
    </location>
</feature>
<evidence type="ECO:0000313" key="17">
    <source>
        <dbReference type="EMBL" id="KAK9139263.1"/>
    </source>
</evidence>
<keyword evidence="4" id="KW-0493">Microtubule</keyword>
<dbReference type="GO" id="GO:0016020">
    <property type="term" value="C:membrane"/>
    <property type="evidence" value="ECO:0007669"/>
    <property type="project" value="UniProtKB-SubCell"/>
</dbReference>